<evidence type="ECO:0000313" key="2">
    <source>
        <dbReference type="Proteomes" id="UP001476798"/>
    </source>
</evidence>
<name>A0ABV0P0H9_9TELE</name>
<proteinExistence type="predicted"/>
<keyword evidence="2" id="KW-1185">Reference proteome</keyword>
<organism evidence="1 2">
    <name type="scientific">Goodea atripinnis</name>
    <dbReference type="NCBI Taxonomy" id="208336"/>
    <lineage>
        <taxon>Eukaryota</taxon>
        <taxon>Metazoa</taxon>
        <taxon>Chordata</taxon>
        <taxon>Craniata</taxon>
        <taxon>Vertebrata</taxon>
        <taxon>Euteleostomi</taxon>
        <taxon>Actinopterygii</taxon>
        <taxon>Neopterygii</taxon>
        <taxon>Teleostei</taxon>
        <taxon>Neoteleostei</taxon>
        <taxon>Acanthomorphata</taxon>
        <taxon>Ovalentaria</taxon>
        <taxon>Atherinomorphae</taxon>
        <taxon>Cyprinodontiformes</taxon>
        <taxon>Goodeidae</taxon>
        <taxon>Goodea</taxon>
    </lineage>
</organism>
<gene>
    <name evidence="1" type="ORF">GOODEAATRI_001147</name>
</gene>
<protein>
    <submittedName>
        <fullName evidence="1">Uncharacterized protein</fullName>
    </submittedName>
</protein>
<accession>A0ABV0P0H9</accession>
<comment type="caution">
    <text evidence="1">The sequence shown here is derived from an EMBL/GenBank/DDBJ whole genome shotgun (WGS) entry which is preliminary data.</text>
</comment>
<sequence length="116" mass="13035">MSEQESYNASVLVFQKNIYLVQCLLIMPVSYRSIHTFFHILSHYKYEQQGIFGGFYLIDLHSRDALAQLVALLPCSKKVLGSIPSQGSCCLEFACSPCACVGFHWVLPQSKNTAVR</sequence>
<dbReference type="EMBL" id="JAHRIO010060004">
    <property type="protein sequence ID" value="MEQ2177181.1"/>
    <property type="molecule type" value="Genomic_DNA"/>
</dbReference>
<evidence type="ECO:0000313" key="1">
    <source>
        <dbReference type="EMBL" id="MEQ2177181.1"/>
    </source>
</evidence>
<dbReference type="Proteomes" id="UP001476798">
    <property type="component" value="Unassembled WGS sequence"/>
</dbReference>
<reference evidence="1 2" key="1">
    <citation type="submission" date="2021-06" db="EMBL/GenBank/DDBJ databases">
        <authorList>
            <person name="Palmer J.M."/>
        </authorList>
    </citation>
    <scope>NUCLEOTIDE SEQUENCE [LARGE SCALE GENOMIC DNA]</scope>
    <source>
        <strain evidence="1 2">GA_2019</strain>
        <tissue evidence="1">Muscle</tissue>
    </source>
</reference>